<evidence type="ECO:0000256" key="3">
    <source>
        <dbReference type="ARBA" id="ARBA00029814"/>
    </source>
</evidence>
<dbReference type="Gene3D" id="3.90.1490.10">
    <property type="entry name" value="putative n-type atp pyrophosphatase, domain 2"/>
    <property type="match status" value="1"/>
</dbReference>
<evidence type="ECO:0000256" key="5">
    <source>
        <dbReference type="ARBA" id="ARBA00048108"/>
    </source>
</evidence>
<dbReference type="CDD" id="cd01994">
    <property type="entry name" value="AANH_PF0828-like"/>
    <property type="match status" value="1"/>
</dbReference>
<feature type="domain" description="Diphthamide synthase" evidence="7">
    <location>
        <begin position="314"/>
        <end position="401"/>
    </location>
</feature>
<dbReference type="EC" id="6.3.1.14" evidence="1"/>
<gene>
    <name evidence="8" type="ORF">VTJ83DRAFT_1975</name>
</gene>
<comment type="caution">
    <text evidence="8">The sequence shown here is derived from an EMBL/GenBank/DDBJ whole genome shotgun (WGS) entry which is preliminary data.</text>
</comment>
<dbReference type="Gene3D" id="3.40.50.620">
    <property type="entry name" value="HUPs"/>
    <property type="match status" value="1"/>
</dbReference>
<keyword evidence="9" id="KW-1185">Reference proteome</keyword>
<feature type="compositionally biased region" description="Low complexity" evidence="6">
    <location>
        <begin position="60"/>
        <end position="80"/>
    </location>
</feature>
<evidence type="ECO:0000256" key="4">
    <source>
        <dbReference type="ARBA" id="ARBA00031552"/>
    </source>
</evidence>
<feature type="compositionally biased region" description="Acidic residues" evidence="6">
    <location>
        <begin position="870"/>
        <end position="881"/>
    </location>
</feature>
<feature type="compositionally biased region" description="Acidic residues" evidence="6">
    <location>
        <begin position="211"/>
        <end position="236"/>
    </location>
</feature>
<dbReference type="Gene3D" id="3.30.1330.40">
    <property type="entry name" value="RutC-like"/>
    <property type="match status" value="2"/>
</dbReference>
<feature type="compositionally biased region" description="Acidic residues" evidence="6">
    <location>
        <begin position="457"/>
        <end position="466"/>
    </location>
</feature>
<dbReference type="InterPro" id="IPR002761">
    <property type="entry name" value="Diphthami_syn_dom"/>
</dbReference>
<dbReference type="Proteomes" id="UP001600064">
    <property type="component" value="Unassembled WGS sequence"/>
</dbReference>
<name>A0ABR4DHE5_9PEZI</name>
<dbReference type="CDD" id="cd06155">
    <property type="entry name" value="eu_AANH_C_1"/>
    <property type="match status" value="1"/>
</dbReference>
<feature type="compositionally biased region" description="Basic and acidic residues" evidence="6">
    <location>
        <begin position="107"/>
        <end position="122"/>
    </location>
</feature>
<dbReference type="InterPro" id="IPR014729">
    <property type="entry name" value="Rossmann-like_a/b/a_fold"/>
</dbReference>
<reference evidence="8 9" key="1">
    <citation type="journal article" date="2024" name="Commun. Biol.">
        <title>Comparative genomic analysis of thermophilic fungi reveals convergent evolutionary adaptations and gene losses.</title>
        <authorList>
            <person name="Steindorff A.S."/>
            <person name="Aguilar-Pontes M.V."/>
            <person name="Robinson A.J."/>
            <person name="Andreopoulos B."/>
            <person name="LaButti K."/>
            <person name="Kuo A."/>
            <person name="Mondo S."/>
            <person name="Riley R."/>
            <person name="Otillar R."/>
            <person name="Haridas S."/>
            <person name="Lipzen A."/>
            <person name="Grimwood J."/>
            <person name="Schmutz J."/>
            <person name="Clum A."/>
            <person name="Reid I.D."/>
            <person name="Moisan M.C."/>
            <person name="Butler G."/>
            <person name="Nguyen T.T.M."/>
            <person name="Dewar K."/>
            <person name="Conant G."/>
            <person name="Drula E."/>
            <person name="Henrissat B."/>
            <person name="Hansel C."/>
            <person name="Singer S."/>
            <person name="Hutchinson M.I."/>
            <person name="de Vries R.P."/>
            <person name="Natvig D.O."/>
            <person name="Powell A.J."/>
            <person name="Tsang A."/>
            <person name="Grigoriev I.V."/>
        </authorList>
    </citation>
    <scope>NUCLEOTIDE SEQUENCE [LARGE SCALE GENOMIC DNA]</scope>
    <source>
        <strain evidence="8 9">ATCC 22073</strain>
    </source>
</reference>
<feature type="region of interest" description="Disordered" evidence="6">
    <location>
        <begin position="453"/>
        <end position="480"/>
    </location>
</feature>
<organism evidence="8 9">
    <name type="scientific">Remersonia thermophila</name>
    <dbReference type="NCBI Taxonomy" id="72144"/>
    <lineage>
        <taxon>Eukaryota</taxon>
        <taxon>Fungi</taxon>
        <taxon>Dikarya</taxon>
        <taxon>Ascomycota</taxon>
        <taxon>Pezizomycotina</taxon>
        <taxon>Sordariomycetes</taxon>
        <taxon>Sordariomycetidae</taxon>
        <taxon>Sordariales</taxon>
        <taxon>Sordariales incertae sedis</taxon>
        <taxon>Remersonia</taxon>
    </lineage>
</organism>
<feature type="region of interest" description="Disordered" evidence="6">
    <location>
        <begin position="42"/>
        <end position="143"/>
    </location>
</feature>
<dbReference type="Pfam" id="PF01902">
    <property type="entry name" value="Diphthami_syn_2"/>
    <property type="match status" value="1"/>
</dbReference>
<comment type="catalytic activity">
    <reaction evidence="5">
        <text>diphthine-[translation elongation factor 2] + NH4(+) + ATP = diphthamide-[translation elongation factor 2] + AMP + diphosphate + H(+)</text>
        <dbReference type="Rhea" id="RHEA:19753"/>
        <dbReference type="Rhea" id="RHEA-COMP:10172"/>
        <dbReference type="Rhea" id="RHEA-COMP:10174"/>
        <dbReference type="ChEBI" id="CHEBI:15378"/>
        <dbReference type="ChEBI" id="CHEBI:16692"/>
        <dbReference type="ChEBI" id="CHEBI:28938"/>
        <dbReference type="ChEBI" id="CHEBI:30616"/>
        <dbReference type="ChEBI" id="CHEBI:33019"/>
        <dbReference type="ChEBI" id="CHEBI:82696"/>
        <dbReference type="ChEBI" id="CHEBI:456215"/>
        <dbReference type="EC" id="6.3.1.14"/>
    </reaction>
</comment>
<dbReference type="RefSeq" id="XP_070868515.1">
    <property type="nucleotide sequence ID" value="XM_071008193.1"/>
</dbReference>
<dbReference type="GeneID" id="98122837"/>
<accession>A0ABR4DHE5</accession>
<evidence type="ECO:0000256" key="2">
    <source>
        <dbReference type="ARBA" id="ARBA00018426"/>
    </source>
</evidence>
<evidence type="ECO:0000256" key="1">
    <source>
        <dbReference type="ARBA" id="ARBA00012089"/>
    </source>
</evidence>
<dbReference type="SUPFAM" id="SSF55298">
    <property type="entry name" value="YjgF-like"/>
    <property type="match status" value="2"/>
</dbReference>
<dbReference type="SUPFAM" id="SSF52402">
    <property type="entry name" value="Adenine nucleotide alpha hydrolases-like"/>
    <property type="match status" value="1"/>
</dbReference>
<evidence type="ECO:0000313" key="8">
    <source>
        <dbReference type="EMBL" id="KAL2269791.1"/>
    </source>
</evidence>
<dbReference type="InterPro" id="IPR035959">
    <property type="entry name" value="RutC-like_sf"/>
</dbReference>
<feature type="region of interest" description="Disordered" evidence="6">
    <location>
        <begin position="175"/>
        <end position="236"/>
    </location>
</feature>
<evidence type="ECO:0000313" key="9">
    <source>
        <dbReference type="Proteomes" id="UP001600064"/>
    </source>
</evidence>
<dbReference type="CDD" id="cd06156">
    <property type="entry name" value="eu_AANH_C_2"/>
    <property type="match status" value="1"/>
</dbReference>
<dbReference type="PANTHER" id="PTHR12196:SF2">
    <property type="entry name" value="DIPHTHINE--AMMONIA LIGASE"/>
    <property type="match status" value="1"/>
</dbReference>
<dbReference type="PANTHER" id="PTHR12196">
    <property type="entry name" value="DOMAIN OF UNKNOWN FUNCTION 71 DUF71 -CONTAINING PROTEIN"/>
    <property type="match status" value="1"/>
</dbReference>
<feature type="compositionally biased region" description="Acidic residues" evidence="6">
    <location>
        <begin position="123"/>
        <end position="140"/>
    </location>
</feature>
<evidence type="ECO:0000259" key="7">
    <source>
        <dbReference type="Pfam" id="PF01902"/>
    </source>
</evidence>
<dbReference type="EMBL" id="JAZGUE010000002">
    <property type="protein sequence ID" value="KAL2269791.1"/>
    <property type="molecule type" value="Genomic_DNA"/>
</dbReference>
<feature type="region of interest" description="Disordered" evidence="6">
    <location>
        <begin position="762"/>
        <end position="793"/>
    </location>
</feature>
<proteinExistence type="predicted"/>
<feature type="region of interest" description="Disordered" evidence="6">
    <location>
        <begin position="862"/>
        <end position="892"/>
    </location>
</feature>
<evidence type="ECO:0000256" key="6">
    <source>
        <dbReference type="SAM" id="MobiDB-lite"/>
    </source>
</evidence>
<dbReference type="InterPro" id="IPR030662">
    <property type="entry name" value="DPH6/MJ0570"/>
</dbReference>
<sequence length="989" mass="103624">MQPNQQEGLNVIALISGGKDSFFSLLHCRANGHRIVALANLHPPGSPSAPRARVARDATRNAPAAAPSGTTPPAAALAGLDEGPGPTAILSGHGGGARGNEQGQAHDQGHEEVRDPARLQHDDDGDDGDDDPNPEPEPEPDLNSFMYQTVGHQVIPLYAEATGIPLYRRAITGRATQGKDYDGHRRRHPPPTPTGSGPSGSRSEPGPAAEAAEEEDDGEDEDKEENEDEDEDDETESMIPLLLAIKKAHPEANALCAGAVLSTYQRTRVESVALRLGLTPLAYLWKFPVLSRAPGGDVPAFAPNDPPGGGAQLLDDMAAAGLEARIVKVASGGLDEAFLWTDVASAAGRARVERAMRRFGAAEDDVGAAVIGEGGEFETLVVDGPPGLFRKRVVVRDEDARVVREGGGSAWLSISRCGLEEKAADENAGEELRVRIPALGDGRFGRIHARWAPGEGDPTESLEQEMPEPSHLPPGTLLRSSEPGPLQQWSFAAREASASIREETLSIVRQIRRRLQERSLPSTAILSATVLLRRMADFPAVNAVYGTLFDAPNPASRVTVACGPALSAAASDASNIAVHLLVHAALPAAQRRGLHVQSRSYWAPANIGPYSQAIAFPIASLAAGPGGARGSMDAAAAAAAGPRLVAVAGQIPLVPASMSLLPVRRREDGAFQMALSLNHLWRIGAETGVQWWTSAVAYFPAAAGGDDDGYRPTMEQNASAAGLVWRLAHTLDDEDEQDEDEDGPDVWDRKFNYRYMTFASGEGKKSGSGSAGAVPDSSVLAAGEPGSGSPASKVVPPMFAAEVEELPRGATVEWHAHFGIANAAENSVVVREGRVAVDASDPSGTGAISSCAREASVWQVVVRSARQEQEQEEEEEEEGETGDGASSAPPPASFVQTVVAQPYEDGHACGGIRRIATFADAVLGQLDGGSAAGGTPKAQTMPMVHVRYVDAGLLGGAGDLGTGPVVPCRSLWNARGERLAAVTVFCGVV</sequence>
<feature type="compositionally biased region" description="Low complexity" evidence="6">
    <location>
        <begin position="194"/>
        <end position="210"/>
    </location>
</feature>
<protein>
    <recommendedName>
        <fullName evidence="2">Diphthine--ammonia ligase</fullName>
        <ecNumber evidence="1">6.3.1.14</ecNumber>
    </recommendedName>
    <alternativeName>
        <fullName evidence="3">Diphthamide synthase</fullName>
    </alternativeName>
    <alternativeName>
        <fullName evidence="4">Diphthamide synthetase</fullName>
    </alternativeName>
</protein>